<dbReference type="InterPro" id="IPR027417">
    <property type="entry name" value="P-loop_NTPase"/>
</dbReference>
<evidence type="ECO:0000256" key="1">
    <source>
        <dbReference type="SAM" id="Coils"/>
    </source>
</evidence>
<feature type="domain" description="Rad50/SbcC-type AAA" evidence="2">
    <location>
        <begin position="20"/>
        <end position="108"/>
    </location>
</feature>
<dbReference type="EMBL" id="FRBY01000005">
    <property type="protein sequence ID" value="SHM51745.1"/>
    <property type="molecule type" value="Genomic_DNA"/>
</dbReference>
<dbReference type="Proteomes" id="UP000184121">
    <property type="component" value="Unassembled WGS sequence"/>
</dbReference>
<dbReference type="Pfam" id="PF13476">
    <property type="entry name" value="AAA_23"/>
    <property type="match status" value="1"/>
</dbReference>
<organism evidence="3 4">
    <name type="scientific">Flavobacterium saccharophilum</name>
    <dbReference type="NCBI Taxonomy" id="29534"/>
    <lineage>
        <taxon>Bacteria</taxon>
        <taxon>Pseudomonadati</taxon>
        <taxon>Bacteroidota</taxon>
        <taxon>Flavobacteriia</taxon>
        <taxon>Flavobacteriales</taxon>
        <taxon>Flavobacteriaceae</taxon>
        <taxon>Flavobacterium</taxon>
    </lineage>
</organism>
<dbReference type="OrthoDB" id="853948at2"/>
<name>A0A1M7JFJ6_9FLAO</name>
<keyword evidence="4" id="KW-1185">Reference proteome</keyword>
<protein>
    <recommendedName>
        <fullName evidence="2">Rad50/SbcC-type AAA domain-containing protein</fullName>
    </recommendedName>
</protein>
<dbReference type="GO" id="GO:0006302">
    <property type="term" value="P:double-strand break repair"/>
    <property type="evidence" value="ECO:0007669"/>
    <property type="project" value="InterPro"/>
</dbReference>
<feature type="coiled-coil region" evidence="1">
    <location>
        <begin position="441"/>
        <end position="468"/>
    </location>
</feature>
<evidence type="ECO:0000313" key="3">
    <source>
        <dbReference type="EMBL" id="SHM51745.1"/>
    </source>
</evidence>
<dbReference type="STRING" id="29534.SAMN05444366_3334"/>
<dbReference type="Gene3D" id="3.40.50.300">
    <property type="entry name" value="P-loop containing nucleotide triphosphate hydrolases"/>
    <property type="match status" value="1"/>
</dbReference>
<keyword evidence="1" id="KW-0175">Coiled coil</keyword>
<evidence type="ECO:0000313" key="4">
    <source>
        <dbReference type="Proteomes" id="UP000184121"/>
    </source>
</evidence>
<feature type="coiled-coil region" evidence="1">
    <location>
        <begin position="312"/>
        <end position="360"/>
    </location>
</feature>
<dbReference type="RefSeq" id="WP_072974226.1">
    <property type="nucleotide sequence ID" value="NZ_FRBY01000005.1"/>
</dbReference>
<dbReference type="GO" id="GO:0016887">
    <property type="term" value="F:ATP hydrolysis activity"/>
    <property type="evidence" value="ECO:0007669"/>
    <property type="project" value="InterPro"/>
</dbReference>
<dbReference type="AlphaFoldDB" id="A0A1M7JFJ6"/>
<dbReference type="InterPro" id="IPR038729">
    <property type="entry name" value="Rad50/SbcC_AAA"/>
</dbReference>
<reference evidence="4" key="1">
    <citation type="submission" date="2016-11" db="EMBL/GenBank/DDBJ databases">
        <authorList>
            <person name="Varghese N."/>
            <person name="Submissions S."/>
        </authorList>
    </citation>
    <scope>NUCLEOTIDE SEQUENCE [LARGE SCALE GENOMIC DNA]</scope>
    <source>
        <strain evidence="4">DSM 1811</strain>
    </source>
</reference>
<evidence type="ECO:0000259" key="2">
    <source>
        <dbReference type="Pfam" id="PF13476"/>
    </source>
</evidence>
<accession>A0A1M7JFJ6</accession>
<proteinExistence type="predicted"/>
<gene>
    <name evidence="3" type="ORF">SAMN05444366_3334</name>
</gene>
<sequence length="678" mass="78287">MLKIRAIKIEVNTTDGLFGAEFNFSDGLNIIRGNNTSGKSSLFQSIIYGLGFEELLGGKNEKTMQSVLKDQVEFPRGTKHNINQSFIFLEIENKEIITIKRSVTSGSRKAQLVDVYFGGLLTGESQTIESRQMYVHDAGSASDELYGFHLYLTEFLEINLPEVVTAKGDLHKLYLQQLAPAFIIEQKTGWSDFFATMPYFGMRNTEQRVVEFLLNLDVFENEKRKQQLNSVKQNINNRWQNLFSKFQHLAERSGGKIIGIDNNPLILNNYDGIYISLIKDEKSITLAKLNEIQKNELSILENGQTVTVGSNVSKNETELNKLNDKLNQVSLNFELLSPELNFDREKLNQYEKQIIAVQDDLRKNKGALKVNKLGGDLPTEIAKNICPTCAHELKDSLLPSDIQQTPMRIEDNISYLDSQERMIRVYIDGQKNTIYEKESKLKDYQNLIIEIRQQIRDLKKELIQDERLPSVIEIEKRIDLKRRVEFFNKILENFNPLIEDLKNLSSEYENLLNKEKDLPKDFFSDLDRQKLATLKNNFINLLRLFKYQSKPFEAIRISTDTYLPLAQKTDAEQFYNIKFDSSASDFIRCIWAYTTALLQTSIQYNTNHPKLIILDEPKQQDMSKESFRSLLVELSKFKEQQVLVFASFENSDASFDEATKGLTFKYNKIEQLMISPIV</sequence>